<protein>
    <submittedName>
        <fullName evidence="2">Uncharacterized protein</fullName>
    </submittedName>
</protein>
<proteinExistence type="predicted"/>
<evidence type="ECO:0000256" key="1">
    <source>
        <dbReference type="SAM" id="MobiDB-lite"/>
    </source>
</evidence>
<dbReference type="Proteomes" id="UP001175000">
    <property type="component" value="Unassembled WGS sequence"/>
</dbReference>
<name>A0AA40C0N4_9PEZI</name>
<keyword evidence="3" id="KW-1185">Reference proteome</keyword>
<evidence type="ECO:0000313" key="3">
    <source>
        <dbReference type="Proteomes" id="UP001175000"/>
    </source>
</evidence>
<comment type="caution">
    <text evidence="2">The sequence shown here is derived from an EMBL/GenBank/DDBJ whole genome shotgun (WGS) entry which is preliminary data.</text>
</comment>
<dbReference type="AlphaFoldDB" id="A0AA40C0N4"/>
<dbReference type="EMBL" id="JAULSU010000004">
    <property type="protein sequence ID" value="KAK0621006.1"/>
    <property type="molecule type" value="Genomic_DNA"/>
</dbReference>
<accession>A0AA40C0N4</accession>
<gene>
    <name evidence="2" type="ORF">B0T14DRAFT_241251</name>
</gene>
<organism evidence="2 3">
    <name type="scientific">Immersiella caudata</name>
    <dbReference type="NCBI Taxonomy" id="314043"/>
    <lineage>
        <taxon>Eukaryota</taxon>
        <taxon>Fungi</taxon>
        <taxon>Dikarya</taxon>
        <taxon>Ascomycota</taxon>
        <taxon>Pezizomycotina</taxon>
        <taxon>Sordariomycetes</taxon>
        <taxon>Sordariomycetidae</taxon>
        <taxon>Sordariales</taxon>
        <taxon>Lasiosphaeriaceae</taxon>
        <taxon>Immersiella</taxon>
    </lineage>
</organism>
<sequence length="104" mass="11588">MSIIETREFKLASLNFDAVAPPDRPRVAPGHGSCERRQQNANTRAYTAAADSQDLPDYRISLDKLTEKLRSKFGAGAYEIFLMHDVYTVKAPGRLSATEIAECR</sequence>
<evidence type="ECO:0000313" key="2">
    <source>
        <dbReference type="EMBL" id="KAK0621006.1"/>
    </source>
</evidence>
<reference evidence="2" key="1">
    <citation type="submission" date="2023-06" db="EMBL/GenBank/DDBJ databases">
        <title>Genome-scale phylogeny and comparative genomics of the fungal order Sordariales.</title>
        <authorList>
            <consortium name="Lawrence Berkeley National Laboratory"/>
            <person name="Hensen N."/>
            <person name="Bonometti L."/>
            <person name="Westerberg I."/>
            <person name="Brannstrom I.O."/>
            <person name="Guillou S."/>
            <person name="Cros-Aarteil S."/>
            <person name="Calhoun S."/>
            <person name="Haridas S."/>
            <person name="Kuo A."/>
            <person name="Mondo S."/>
            <person name="Pangilinan J."/>
            <person name="Riley R."/>
            <person name="Labutti K."/>
            <person name="Andreopoulos B."/>
            <person name="Lipzen A."/>
            <person name="Chen C."/>
            <person name="Yanf M."/>
            <person name="Daum C."/>
            <person name="Ng V."/>
            <person name="Clum A."/>
            <person name="Steindorff A."/>
            <person name="Ohm R."/>
            <person name="Martin F."/>
            <person name="Silar P."/>
            <person name="Natvig D."/>
            <person name="Lalanne C."/>
            <person name="Gautier V."/>
            <person name="Ament-Velasquez S.L."/>
            <person name="Kruys A."/>
            <person name="Hutchinson M.I."/>
            <person name="Powell A.J."/>
            <person name="Barry K."/>
            <person name="Miller A.N."/>
            <person name="Grigoriev I.V."/>
            <person name="Debuchy R."/>
            <person name="Gladieux P."/>
            <person name="Thoren M.H."/>
            <person name="Johannesson H."/>
        </authorList>
    </citation>
    <scope>NUCLEOTIDE SEQUENCE</scope>
    <source>
        <strain evidence="2">CBS 606.72</strain>
    </source>
</reference>
<feature type="region of interest" description="Disordered" evidence="1">
    <location>
        <begin position="22"/>
        <end position="48"/>
    </location>
</feature>